<evidence type="ECO:0000259" key="1">
    <source>
        <dbReference type="Pfam" id="PF00075"/>
    </source>
</evidence>
<gene>
    <name evidence="2" type="ORF">CHRIB12_LOCUS16756</name>
</gene>
<name>A0A915ZLV3_9GLOM</name>
<organism evidence="2 3">
    <name type="scientific">Rhizophagus irregularis</name>
    <dbReference type="NCBI Taxonomy" id="588596"/>
    <lineage>
        <taxon>Eukaryota</taxon>
        <taxon>Fungi</taxon>
        <taxon>Fungi incertae sedis</taxon>
        <taxon>Mucoromycota</taxon>
        <taxon>Glomeromycotina</taxon>
        <taxon>Glomeromycetes</taxon>
        <taxon>Glomerales</taxon>
        <taxon>Glomeraceae</taxon>
        <taxon>Rhizophagus</taxon>
    </lineage>
</organism>
<dbReference type="AlphaFoldDB" id="A0A915ZLV3"/>
<dbReference type="OrthoDB" id="2447560at2759"/>
<protein>
    <recommendedName>
        <fullName evidence="1">RNase H type-1 domain-containing protein</fullName>
    </recommendedName>
</protein>
<dbReference type="GO" id="GO:0004523">
    <property type="term" value="F:RNA-DNA hybrid ribonuclease activity"/>
    <property type="evidence" value="ECO:0007669"/>
    <property type="project" value="InterPro"/>
</dbReference>
<reference evidence="2" key="1">
    <citation type="submission" date="2020-05" db="EMBL/GenBank/DDBJ databases">
        <authorList>
            <person name="Rincon C."/>
            <person name="Sanders R I."/>
            <person name="Robbins C."/>
            <person name="Chaturvedi A."/>
        </authorList>
    </citation>
    <scope>NUCLEOTIDE SEQUENCE</scope>
    <source>
        <strain evidence="2">CHB12</strain>
    </source>
</reference>
<evidence type="ECO:0000313" key="2">
    <source>
        <dbReference type="EMBL" id="CAB5379718.1"/>
    </source>
</evidence>
<comment type="caution">
    <text evidence="2">The sequence shown here is derived from an EMBL/GenBank/DDBJ whole genome shotgun (WGS) entry which is preliminary data.</text>
</comment>
<accession>A0A915ZLV3</accession>
<dbReference type="Proteomes" id="UP000684084">
    <property type="component" value="Unassembled WGS sequence"/>
</dbReference>
<dbReference type="EMBL" id="CAGKOT010000041">
    <property type="protein sequence ID" value="CAB5379718.1"/>
    <property type="molecule type" value="Genomic_DNA"/>
</dbReference>
<feature type="domain" description="RNase H type-1" evidence="1">
    <location>
        <begin position="70"/>
        <end position="205"/>
    </location>
</feature>
<sequence>MWRIVEDLWGFPAPQRGDVGTARPWPSRLDFASEFSPADIIAALAAPTTVESSAAAIFANSPLVISAESRYIFFTDGSLINLGTPNVFMGWSWMQIVPDAGFPNSIATYVHGIIQDNPSSSRAKAAAIYTVLTIFPRDSEVTIYTDSQTAIDGLRGCSSFVYLNSQLYYKTTNFKLWAIIERTILSKNLTVLIVKVKAHSGNYLNNIPISWPILLILPHPAF</sequence>
<evidence type="ECO:0000313" key="3">
    <source>
        <dbReference type="Proteomes" id="UP000684084"/>
    </source>
</evidence>
<proteinExistence type="predicted"/>
<dbReference type="Pfam" id="PF00075">
    <property type="entry name" value="RNase_H"/>
    <property type="match status" value="1"/>
</dbReference>
<dbReference type="InterPro" id="IPR002156">
    <property type="entry name" value="RNaseH_domain"/>
</dbReference>
<dbReference type="GO" id="GO:0003676">
    <property type="term" value="F:nucleic acid binding"/>
    <property type="evidence" value="ECO:0007669"/>
    <property type="project" value="InterPro"/>
</dbReference>